<dbReference type="Gene3D" id="1.10.8.60">
    <property type="match status" value="1"/>
</dbReference>
<comment type="catalytic activity">
    <reaction evidence="7 8">
        <text>DNA(n) + a 2'-deoxyribonucleoside 5'-triphosphate = DNA(n+1) + diphosphate</text>
        <dbReference type="Rhea" id="RHEA:22508"/>
        <dbReference type="Rhea" id="RHEA-COMP:17339"/>
        <dbReference type="Rhea" id="RHEA-COMP:17340"/>
        <dbReference type="ChEBI" id="CHEBI:33019"/>
        <dbReference type="ChEBI" id="CHEBI:61560"/>
        <dbReference type="ChEBI" id="CHEBI:173112"/>
        <dbReference type="EC" id="2.7.7.7"/>
    </reaction>
</comment>
<dbReference type="GO" id="GO:0009360">
    <property type="term" value="C:DNA polymerase III complex"/>
    <property type="evidence" value="ECO:0007669"/>
    <property type="project" value="InterPro"/>
</dbReference>
<evidence type="ECO:0000256" key="6">
    <source>
        <dbReference type="ARBA" id="ARBA00022932"/>
    </source>
</evidence>
<keyword evidence="8" id="KW-0808">Transferase</keyword>
<dbReference type="PANTHER" id="PTHR11669">
    <property type="entry name" value="REPLICATION FACTOR C / DNA POLYMERASE III GAMMA-TAU SUBUNIT"/>
    <property type="match status" value="1"/>
</dbReference>
<evidence type="ECO:0000256" key="8">
    <source>
        <dbReference type="RuleBase" id="RU364063"/>
    </source>
</evidence>
<dbReference type="NCBIfam" id="TIGR02397">
    <property type="entry name" value="dnaX_nterm"/>
    <property type="match status" value="1"/>
</dbReference>
<keyword evidence="6 8" id="KW-0239">DNA-directed DNA polymerase</keyword>
<evidence type="ECO:0000256" key="3">
    <source>
        <dbReference type="ARBA" id="ARBA00022741"/>
    </source>
</evidence>
<dbReference type="InterPro" id="IPR048448">
    <property type="entry name" value="DnaX-like_C"/>
</dbReference>
<reference evidence="10 11" key="1">
    <citation type="journal article" date="2016" name="Nat. Commun.">
        <title>Thousands of microbial genomes shed light on interconnected biogeochemical processes in an aquifer system.</title>
        <authorList>
            <person name="Anantharaman K."/>
            <person name="Brown C.T."/>
            <person name="Hug L.A."/>
            <person name="Sharon I."/>
            <person name="Castelle C.J."/>
            <person name="Probst A.J."/>
            <person name="Thomas B.C."/>
            <person name="Singh A."/>
            <person name="Wilkins M.J."/>
            <person name="Karaoz U."/>
            <person name="Brodie E.L."/>
            <person name="Williams K.H."/>
            <person name="Hubbard S.S."/>
            <person name="Banfield J.F."/>
        </authorList>
    </citation>
    <scope>NUCLEOTIDE SEQUENCE [LARGE SCALE GENOMIC DNA]</scope>
</reference>
<dbReference type="CDD" id="cd00009">
    <property type="entry name" value="AAA"/>
    <property type="match status" value="1"/>
</dbReference>
<evidence type="ECO:0000256" key="1">
    <source>
        <dbReference type="ARBA" id="ARBA00006360"/>
    </source>
</evidence>
<dbReference type="InterPro" id="IPR027417">
    <property type="entry name" value="P-loop_NTPase"/>
</dbReference>
<protein>
    <recommendedName>
        <fullName evidence="8">DNA polymerase III subunit gamma/tau</fullName>
        <ecNumber evidence="8">2.7.7.7</ecNumber>
    </recommendedName>
</protein>
<dbReference type="EC" id="2.7.7.7" evidence="8"/>
<dbReference type="AlphaFoldDB" id="A0A1G2DXK7"/>
<dbReference type="Gene3D" id="3.30.300.180">
    <property type="match status" value="1"/>
</dbReference>
<keyword evidence="8" id="KW-0235">DNA replication</keyword>
<dbReference type="Gene3D" id="3.40.50.300">
    <property type="entry name" value="P-loop containing nucleotide triphosphate hydrolases"/>
    <property type="match status" value="1"/>
</dbReference>
<keyword evidence="4" id="KW-0862">Zinc</keyword>
<dbReference type="InterPro" id="IPR045085">
    <property type="entry name" value="HLD_clamp_pol_III_gamma_tau"/>
</dbReference>
<dbReference type="InterPro" id="IPR038454">
    <property type="entry name" value="DnaA_N_sf"/>
</dbReference>
<dbReference type="Pfam" id="PF13177">
    <property type="entry name" value="DNA_pol3_delta2"/>
    <property type="match status" value="1"/>
</dbReference>
<evidence type="ECO:0000313" key="11">
    <source>
        <dbReference type="Proteomes" id="UP000178893"/>
    </source>
</evidence>
<comment type="similarity">
    <text evidence="1 8">Belongs to the DnaX/STICHEL family.</text>
</comment>
<dbReference type="SUPFAM" id="SSF52540">
    <property type="entry name" value="P-loop containing nucleoside triphosphate hydrolases"/>
    <property type="match status" value="1"/>
</dbReference>
<accession>A0A1G2DXK7</accession>
<dbReference type="PANTHER" id="PTHR11669:SF0">
    <property type="entry name" value="PROTEIN STICHEL-LIKE 2"/>
    <property type="match status" value="1"/>
</dbReference>
<organism evidence="10 11">
    <name type="scientific">Candidatus Nealsonbacteria bacterium RBG_13_37_56</name>
    <dbReference type="NCBI Taxonomy" id="1801661"/>
    <lineage>
        <taxon>Bacteria</taxon>
        <taxon>Candidatus Nealsoniibacteriota</taxon>
    </lineage>
</organism>
<dbReference type="EMBL" id="MHLW01000006">
    <property type="protein sequence ID" value="OGZ18287.1"/>
    <property type="molecule type" value="Genomic_DNA"/>
</dbReference>
<dbReference type="InterPro" id="IPR012763">
    <property type="entry name" value="DNA_pol_III_sug/sutau_N"/>
</dbReference>
<dbReference type="GO" id="GO:0046872">
    <property type="term" value="F:metal ion binding"/>
    <property type="evidence" value="ECO:0007669"/>
    <property type="project" value="UniProtKB-KW"/>
</dbReference>
<sequence length="497" mass="56018">MTFYLKYRPKILDDLDSENVRESLKKIMISGNIPQAFLFTGPKGIGKTSAARILASIVNCENIGKKITPCGKCEQCKAILKSSNLDVIEMDAASHRGIDDVRILRDAVKLAPAKARKKVYIIDEAHMLTVEASNALLKTLEEPPEHVMFIMATTNPEKIIDTIRSRTTIINFNKATLEEVERSLKKIVNGENVKMDNGVLQLIAKYSEGSFRDGAKILEQIINEKIKGKYEEIEKYLSTSLPSNITNLINYVISKELNESLAEVERLTKKGTSARSLTEKLIEKFRINLLGKMGIGEDTLSDIPSKDLIKLIELLIKANKNLPNAYIEELPLEIAIIKWCQEDDAKENQKESDKIIVVKEEKKEPIKTVSEDLHQVDKIMTGNVKEISSDIWNKILAQVKVINMSVEALLRAAKPMNFDGKTLTLGVYYRFHKERLEDLRNRQILEEVVEKVISIPTKVVCTLTEAPVKKEKEKLDIVLTESEEGDIVKAAKDIFGN</sequence>
<proteinExistence type="inferred from homology"/>
<keyword evidence="8" id="KW-0548">Nucleotidyltransferase</keyword>
<feature type="domain" description="AAA+ ATPase" evidence="9">
    <location>
        <begin position="33"/>
        <end position="176"/>
    </location>
</feature>
<dbReference type="Proteomes" id="UP000178893">
    <property type="component" value="Unassembled WGS sequence"/>
</dbReference>
<name>A0A1G2DXK7_9BACT</name>
<dbReference type="InterPro" id="IPR050238">
    <property type="entry name" value="DNA_Rep/Repair_Clamp_Loader"/>
</dbReference>
<dbReference type="InterPro" id="IPR003593">
    <property type="entry name" value="AAA+_ATPase"/>
</dbReference>
<comment type="caution">
    <text evidence="10">The sequence shown here is derived from an EMBL/GenBank/DDBJ whole genome shotgun (WGS) entry which is preliminary data.</text>
</comment>
<dbReference type="Pfam" id="PF20964">
    <property type="entry name" value="DnaX_C"/>
    <property type="match status" value="1"/>
</dbReference>
<comment type="subunit">
    <text evidence="8">DNA polymerase III contains a core (composed of alpha, epsilon and theta chains) that associates with a tau subunit. This core dimerizes to form the POLIII' complex. PolIII' associates with the gamma complex (composed of gamma, delta, delta', psi and chi chains) and with the beta chain to form the complete DNA polymerase III complex.</text>
</comment>
<dbReference type="Pfam" id="PF22608">
    <property type="entry name" value="DNAX_ATPase_lid"/>
    <property type="match status" value="1"/>
</dbReference>
<dbReference type="GO" id="GO:0006261">
    <property type="term" value="P:DNA-templated DNA replication"/>
    <property type="evidence" value="ECO:0007669"/>
    <property type="project" value="TreeGrafter"/>
</dbReference>
<dbReference type="InterPro" id="IPR001270">
    <property type="entry name" value="ClpA/B"/>
</dbReference>
<keyword evidence="2" id="KW-0479">Metal-binding</keyword>
<dbReference type="GO" id="GO:0005524">
    <property type="term" value="F:ATP binding"/>
    <property type="evidence" value="ECO:0007669"/>
    <property type="project" value="UniProtKB-KW"/>
</dbReference>
<evidence type="ECO:0000313" key="10">
    <source>
        <dbReference type="EMBL" id="OGZ18287.1"/>
    </source>
</evidence>
<evidence type="ECO:0000256" key="5">
    <source>
        <dbReference type="ARBA" id="ARBA00022840"/>
    </source>
</evidence>
<evidence type="ECO:0000256" key="7">
    <source>
        <dbReference type="ARBA" id="ARBA00049244"/>
    </source>
</evidence>
<gene>
    <name evidence="8" type="primary">dnaX</name>
    <name evidence="10" type="ORF">A2V72_02245</name>
</gene>
<dbReference type="SMART" id="SM00382">
    <property type="entry name" value="AAA"/>
    <property type="match status" value="1"/>
</dbReference>
<keyword evidence="5 8" id="KW-0067">ATP-binding</keyword>
<evidence type="ECO:0000256" key="2">
    <source>
        <dbReference type="ARBA" id="ARBA00022723"/>
    </source>
</evidence>
<keyword evidence="3 8" id="KW-0547">Nucleotide-binding</keyword>
<dbReference type="PRINTS" id="PR00300">
    <property type="entry name" value="CLPPROTEASEA"/>
</dbReference>
<dbReference type="GO" id="GO:0003887">
    <property type="term" value="F:DNA-directed DNA polymerase activity"/>
    <property type="evidence" value="ECO:0007669"/>
    <property type="project" value="UniProtKB-KW"/>
</dbReference>
<comment type="function">
    <text evidence="8">DNA polymerase III is a complex, multichain enzyme responsible for most of the replicative synthesis in bacteria. This DNA polymerase also exhibits 3' to 5' exonuclease activity.</text>
</comment>
<evidence type="ECO:0000256" key="4">
    <source>
        <dbReference type="ARBA" id="ARBA00022833"/>
    </source>
</evidence>
<evidence type="ECO:0000259" key="9">
    <source>
        <dbReference type="SMART" id="SM00382"/>
    </source>
</evidence>